<reference evidence="2 3" key="1">
    <citation type="submission" date="2019-07" db="EMBL/GenBank/DDBJ databases">
        <title>Rhodococcus cavernicolus sp. nov., isolated from a cave.</title>
        <authorList>
            <person name="Lee S.D."/>
        </authorList>
    </citation>
    <scope>NUCLEOTIDE SEQUENCE [LARGE SCALE GENOMIC DNA]</scope>
    <source>
        <strain evidence="2 3">C1-24</strain>
    </source>
</reference>
<dbReference type="RefSeq" id="WP_149432793.1">
    <property type="nucleotide sequence ID" value="NZ_VLNY01000017.1"/>
</dbReference>
<gene>
    <name evidence="2" type="ORF">FOY51_23940</name>
</gene>
<dbReference type="PROSITE" id="PS51257">
    <property type="entry name" value="PROKAR_LIPOPROTEIN"/>
    <property type="match status" value="1"/>
</dbReference>
<comment type="caution">
    <text evidence="2">The sequence shown here is derived from an EMBL/GenBank/DDBJ whole genome shotgun (WGS) entry which is preliminary data.</text>
</comment>
<evidence type="ECO:0000256" key="1">
    <source>
        <dbReference type="SAM" id="SignalP"/>
    </source>
</evidence>
<organism evidence="2 3">
    <name type="scientific">Antrihabitans cavernicola</name>
    <dbReference type="NCBI Taxonomy" id="2495913"/>
    <lineage>
        <taxon>Bacteria</taxon>
        <taxon>Bacillati</taxon>
        <taxon>Actinomycetota</taxon>
        <taxon>Actinomycetes</taxon>
        <taxon>Mycobacteriales</taxon>
        <taxon>Nocardiaceae</taxon>
        <taxon>Antrihabitans</taxon>
    </lineage>
</organism>
<keyword evidence="1" id="KW-0732">Signal</keyword>
<feature type="signal peptide" evidence="1">
    <location>
        <begin position="1"/>
        <end position="29"/>
    </location>
</feature>
<dbReference type="Proteomes" id="UP000322244">
    <property type="component" value="Unassembled WGS sequence"/>
</dbReference>
<dbReference type="OrthoDB" id="4761907at2"/>
<accession>A0A5A7S5S8</accession>
<protein>
    <recommendedName>
        <fullName evidence="4">Lipoprotein</fullName>
    </recommendedName>
</protein>
<keyword evidence="3" id="KW-1185">Reference proteome</keyword>
<dbReference type="EMBL" id="VLNY01000017">
    <property type="protein sequence ID" value="KAA0018532.1"/>
    <property type="molecule type" value="Genomic_DNA"/>
</dbReference>
<dbReference type="AlphaFoldDB" id="A0A5A7S5S8"/>
<name>A0A5A7S5S8_9NOCA</name>
<evidence type="ECO:0008006" key="4">
    <source>
        <dbReference type="Google" id="ProtNLM"/>
    </source>
</evidence>
<sequence>MTRLTRSVSIGIIASAVAVSSLTSCGLAAKSNANDAVLQHIAQESCEQADGLPNLGTLRSWQHHVTGSLDPEFTDVGTVYLEFEGLPQQGTYNFKCSGRFDDNHQFATSVLDDFRQAAN</sequence>
<feature type="chain" id="PRO_5022782401" description="Lipoprotein" evidence="1">
    <location>
        <begin position="30"/>
        <end position="119"/>
    </location>
</feature>
<evidence type="ECO:0000313" key="3">
    <source>
        <dbReference type="Proteomes" id="UP000322244"/>
    </source>
</evidence>
<proteinExistence type="predicted"/>
<evidence type="ECO:0000313" key="2">
    <source>
        <dbReference type="EMBL" id="KAA0018532.1"/>
    </source>
</evidence>